<gene>
    <name evidence="1" type="ORF">AAHA92_16399</name>
</gene>
<evidence type="ECO:0000313" key="2">
    <source>
        <dbReference type="Proteomes" id="UP001567538"/>
    </source>
</evidence>
<name>A0ABD1GYQ1_SALDI</name>
<dbReference type="AlphaFoldDB" id="A0ABD1GYQ1"/>
<proteinExistence type="predicted"/>
<accession>A0ABD1GYQ1</accession>
<dbReference type="Proteomes" id="UP001567538">
    <property type="component" value="Unassembled WGS sequence"/>
</dbReference>
<dbReference type="EMBL" id="JBEAFC010000007">
    <property type="protein sequence ID" value="KAL1548124.1"/>
    <property type="molecule type" value="Genomic_DNA"/>
</dbReference>
<organism evidence="1 2">
    <name type="scientific">Salvia divinorum</name>
    <name type="common">Maria pastora</name>
    <name type="synonym">Diviner's sage</name>
    <dbReference type="NCBI Taxonomy" id="28513"/>
    <lineage>
        <taxon>Eukaryota</taxon>
        <taxon>Viridiplantae</taxon>
        <taxon>Streptophyta</taxon>
        <taxon>Embryophyta</taxon>
        <taxon>Tracheophyta</taxon>
        <taxon>Spermatophyta</taxon>
        <taxon>Magnoliopsida</taxon>
        <taxon>eudicotyledons</taxon>
        <taxon>Gunneridae</taxon>
        <taxon>Pentapetalae</taxon>
        <taxon>asterids</taxon>
        <taxon>lamiids</taxon>
        <taxon>Lamiales</taxon>
        <taxon>Lamiaceae</taxon>
        <taxon>Nepetoideae</taxon>
        <taxon>Mentheae</taxon>
        <taxon>Salviinae</taxon>
        <taxon>Salvia</taxon>
        <taxon>Salvia subgen. Calosphace</taxon>
    </lineage>
</organism>
<sequence>MAHHQENLKKVAKEFIMIEEMYSRMRRMERDSAQNPWRNFGAAPKTIDSNQAAKKYGGVLVMEGKRIYRL</sequence>
<protein>
    <submittedName>
        <fullName evidence="1">Uncharacterized protein</fullName>
    </submittedName>
</protein>
<evidence type="ECO:0000313" key="1">
    <source>
        <dbReference type="EMBL" id="KAL1548124.1"/>
    </source>
</evidence>
<reference evidence="1 2" key="1">
    <citation type="submission" date="2024-06" db="EMBL/GenBank/DDBJ databases">
        <title>A chromosome level genome sequence of Diviner's sage (Salvia divinorum).</title>
        <authorList>
            <person name="Ford S.A."/>
            <person name="Ro D.-K."/>
            <person name="Ness R.W."/>
            <person name="Phillips M.A."/>
        </authorList>
    </citation>
    <scope>NUCLEOTIDE SEQUENCE [LARGE SCALE GENOMIC DNA]</scope>
    <source>
        <strain evidence="1">SAF-2024a</strain>
        <tissue evidence="1">Leaf</tissue>
    </source>
</reference>
<keyword evidence="2" id="KW-1185">Reference proteome</keyword>
<comment type="caution">
    <text evidence="1">The sequence shown here is derived from an EMBL/GenBank/DDBJ whole genome shotgun (WGS) entry which is preliminary data.</text>
</comment>